<protein>
    <recommendedName>
        <fullName evidence="4">N-acetylmuramoyl-L-alanine amidase</fullName>
    </recommendedName>
</protein>
<evidence type="ECO:0000256" key="1">
    <source>
        <dbReference type="SAM" id="Phobius"/>
    </source>
</evidence>
<accession>A0A9E2NTU1</accession>
<keyword evidence="1" id="KW-1133">Transmembrane helix</keyword>
<dbReference type="EMBL" id="JAHLFT010000072">
    <property type="protein sequence ID" value="MBU3828618.1"/>
    <property type="molecule type" value="Genomic_DNA"/>
</dbReference>
<comment type="caution">
    <text evidence="2">The sequence shown here is derived from an EMBL/GenBank/DDBJ whole genome shotgun (WGS) entry which is preliminary data.</text>
</comment>
<keyword evidence="1" id="KW-0472">Membrane</keyword>
<dbReference type="SUPFAM" id="SSF55846">
    <property type="entry name" value="N-acetylmuramoyl-L-alanine amidase-like"/>
    <property type="match status" value="1"/>
</dbReference>
<dbReference type="GO" id="GO:0009253">
    <property type="term" value="P:peptidoglycan catabolic process"/>
    <property type="evidence" value="ECO:0007669"/>
    <property type="project" value="InterPro"/>
</dbReference>
<reference evidence="2" key="2">
    <citation type="submission" date="2021-04" db="EMBL/GenBank/DDBJ databases">
        <authorList>
            <person name="Gilroy R."/>
        </authorList>
    </citation>
    <scope>NUCLEOTIDE SEQUENCE</scope>
    <source>
        <strain evidence="2">F6-686</strain>
    </source>
</reference>
<evidence type="ECO:0000313" key="2">
    <source>
        <dbReference type="EMBL" id="MBU3828618.1"/>
    </source>
</evidence>
<dbReference type="GO" id="GO:0008745">
    <property type="term" value="F:N-acetylmuramoyl-L-alanine amidase activity"/>
    <property type="evidence" value="ECO:0007669"/>
    <property type="project" value="InterPro"/>
</dbReference>
<sequence length="127" mass="14546">MQKINSKSALEKQVAKFLTLIILFLSLFLIFPRKISINKYINESHFKYCGVTVLKSTFTKDFPYRTGRAEGIIVHSTDSKSSARHDAESFLKNWRKRQAYVHAFVDDKEILQNSHTVSSRLGCGISC</sequence>
<reference evidence="2" key="1">
    <citation type="journal article" date="2021" name="PeerJ">
        <title>Extensive microbial diversity within the chicken gut microbiome revealed by metagenomics and culture.</title>
        <authorList>
            <person name="Gilroy R."/>
            <person name="Ravi A."/>
            <person name="Getino M."/>
            <person name="Pursley I."/>
            <person name="Horton D.L."/>
            <person name="Alikhan N.F."/>
            <person name="Baker D."/>
            <person name="Gharbi K."/>
            <person name="Hall N."/>
            <person name="Watson M."/>
            <person name="Adriaenssens E.M."/>
            <person name="Foster-Nyarko E."/>
            <person name="Jarju S."/>
            <person name="Secka A."/>
            <person name="Antonio M."/>
            <person name="Oren A."/>
            <person name="Chaudhuri R.R."/>
            <person name="La Ragione R."/>
            <person name="Hildebrand F."/>
            <person name="Pallen M.J."/>
        </authorList>
    </citation>
    <scope>NUCLEOTIDE SEQUENCE</scope>
    <source>
        <strain evidence="2">F6-686</strain>
    </source>
</reference>
<dbReference type="Gene3D" id="3.40.80.10">
    <property type="entry name" value="Peptidoglycan recognition protein-like"/>
    <property type="match status" value="1"/>
</dbReference>
<organism evidence="2 3">
    <name type="scientific">Candidatus Lactobacillus pullistercoris</name>
    <dbReference type="NCBI Taxonomy" id="2838636"/>
    <lineage>
        <taxon>Bacteria</taxon>
        <taxon>Bacillati</taxon>
        <taxon>Bacillota</taxon>
        <taxon>Bacilli</taxon>
        <taxon>Lactobacillales</taxon>
        <taxon>Lactobacillaceae</taxon>
        <taxon>Lactobacillus</taxon>
    </lineage>
</organism>
<name>A0A9E2NTU1_9LACO</name>
<dbReference type="AlphaFoldDB" id="A0A9E2NTU1"/>
<dbReference type="Proteomes" id="UP000823844">
    <property type="component" value="Unassembled WGS sequence"/>
</dbReference>
<dbReference type="InterPro" id="IPR036505">
    <property type="entry name" value="Amidase/PGRP_sf"/>
</dbReference>
<evidence type="ECO:0000313" key="3">
    <source>
        <dbReference type="Proteomes" id="UP000823844"/>
    </source>
</evidence>
<gene>
    <name evidence="2" type="ORF">H9806_05740</name>
</gene>
<evidence type="ECO:0008006" key="4">
    <source>
        <dbReference type="Google" id="ProtNLM"/>
    </source>
</evidence>
<proteinExistence type="predicted"/>
<feature type="transmembrane region" description="Helical" evidence="1">
    <location>
        <begin position="14"/>
        <end position="31"/>
    </location>
</feature>
<keyword evidence="1" id="KW-0812">Transmembrane</keyword>